<reference evidence="1" key="1">
    <citation type="submission" date="2022-09" db="EMBL/GenBank/DDBJ databases">
        <title>Bacterial diversity in gut of crayfish and pufferfish.</title>
        <authorList>
            <person name="Huang Y."/>
        </authorList>
    </citation>
    <scope>NUCLEOTIDE SEQUENCE</scope>
    <source>
        <strain evidence="1">PR12</strain>
    </source>
</reference>
<dbReference type="EMBL" id="CP104377">
    <property type="protein sequence ID" value="UXC18573.1"/>
    <property type="molecule type" value="Genomic_DNA"/>
</dbReference>
<proteinExistence type="predicted"/>
<evidence type="ECO:0000313" key="2">
    <source>
        <dbReference type="Proteomes" id="UP001058290"/>
    </source>
</evidence>
<sequence>MSNENTKTPLEGRLSLGLVRILAKNNLHTVEAVKRAYPERLLRMPGVGIVRFRMIEAELIHTESYKPLFAAPPFPEVPGSTLKNSPLPLAVVRRLARNGILTEQQLRDAYPEKLMRISSFGLGSLREVERIFFPGHRYDPPTGKQPPPTLPD</sequence>
<dbReference type="RefSeq" id="WP_260719139.1">
    <property type="nucleotide sequence ID" value="NZ_CP104377.1"/>
</dbReference>
<name>A0ABY5ZYQ2_9BURK</name>
<keyword evidence="2" id="KW-1185">Reference proteome</keyword>
<evidence type="ECO:0000313" key="1">
    <source>
        <dbReference type="EMBL" id="UXC18573.1"/>
    </source>
</evidence>
<organism evidence="1 2">
    <name type="scientific">Comamonas squillarum</name>
    <dbReference type="NCBI Taxonomy" id="2977320"/>
    <lineage>
        <taxon>Bacteria</taxon>
        <taxon>Pseudomonadati</taxon>
        <taxon>Pseudomonadota</taxon>
        <taxon>Betaproteobacteria</taxon>
        <taxon>Burkholderiales</taxon>
        <taxon>Comamonadaceae</taxon>
        <taxon>Comamonas</taxon>
    </lineage>
</organism>
<gene>
    <name evidence="1" type="ORF">N4T19_00055</name>
</gene>
<evidence type="ECO:0008006" key="3">
    <source>
        <dbReference type="Google" id="ProtNLM"/>
    </source>
</evidence>
<accession>A0ABY5ZYQ2</accession>
<dbReference type="Proteomes" id="UP001058290">
    <property type="component" value="Chromosome"/>
</dbReference>
<protein>
    <recommendedName>
        <fullName evidence="3">RNA polymerase alpha subunit C-terminal domain-containing protein</fullName>
    </recommendedName>
</protein>